<evidence type="ECO:0000259" key="2">
    <source>
        <dbReference type="Pfam" id="PF20415"/>
    </source>
</evidence>
<evidence type="ECO:0000256" key="1">
    <source>
        <dbReference type="SAM" id="MobiDB-lite"/>
    </source>
</evidence>
<feature type="compositionally biased region" description="Low complexity" evidence="1">
    <location>
        <begin position="7"/>
        <end position="18"/>
    </location>
</feature>
<feature type="domain" description="DUF6699" evidence="2">
    <location>
        <begin position="140"/>
        <end position="275"/>
    </location>
</feature>
<dbReference type="InterPro" id="IPR046522">
    <property type="entry name" value="DUF6699"/>
</dbReference>
<feature type="region of interest" description="Disordered" evidence="1">
    <location>
        <begin position="1"/>
        <end position="90"/>
    </location>
</feature>
<dbReference type="OrthoDB" id="3241567at2759"/>
<feature type="compositionally biased region" description="Polar residues" evidence="1">
    <location>
        <begin position="52"/>
        <end position="64"/>
    </location>
</feature>
<keyword evidence="4" id="KW-1185">Reference proteome</keyword>
<reference evidence="3 4" key="1">
    <citation type="submission" date="2014-04" db="EMBL/GenBank/DDBJ databases">
        <title>Evolutionary Origins and Diversification of the Mycorrhizal Mutualists.</title>
        <authorList>
            <consortium name="DOE Joint Genome Institute"/>
            <consortium name="Mycorrhizal Genomics Consortium"/>
            <person name="Kohler A."/>
            <person name="Kuo A."/>
            <person name="Nagy L.G."/>
            <person name="Floudas D."/>
            <person name="Copeland A."/>
            <person name="Barry K.W."/>
            <person name="Cichocki N."/>
            <person name="Veneault-Fourrey C."/>
            <person name="LaButti K."/>
            <person name="Lindquist E.A."/>
            <person name="Lipzen A."/>
            <person name="Lundell T."/>
            <person name="Morin E."/>
            <person name="Murat C."/>
            <person name="Riley R."/>
            <person name="Ohm R."/>
            <person name="Sun H."/>
            <person name="Tunlid A."/>
            <person name="Henrissat B."/>
            <person name="Grigoriev I.V."/>
            <person name="Hibbett D.S."/>
            <person name="Martin F."/>
        </authorList>
    </citation>
    <scope>NUCLEOTIDE SEQUENCE [LARGE SCALE GENOMIC DNA]</scope>
    <source>
        <strain evidence="3 4">MD-312</strain>
    </source>
</reference>
<protein>
    <recommendedName>
        <fullName evidence="2">DUF6699 domain-containing protein</fullName>
    </recommendedName>
</protein>
<dbReference type="HOGENOM" id="CLU_073886_0_0_1"/>
<name>A0A0C9W9S7_9AGAM</name>
<gene>
    <name evidence="3" type="ORF">HYDPIDRAFT_28512</name>
</gene>
<dbReference type="Pfam" id="PF20415">
    <property type="entry name" value="DUF6699"/>
    <property type="match status" value="1"/>
</dbReference>
<evidence type="ECO:0000313" key="3">
    <source>
        <dbReference type="EMBL" id="KIJ64578.1"/>
    </source>
</evidence>
<evidence type="ECO:0000313" key="4">
    <source>
        <dbReference type="Proteomes" id="UP000053820"/>
    </source>
</evidence>
<accession>A0A0C9W9S7</accession>
<proteinExistence type="predicted"/>
<dbReference type="AlphaFoldDB" id="A0A0C9W9S7"/>
<dbReference type="EMBL" id="KN839846">
    <property type="protein sequence ID" value="KIJ64578.1"/>
    <property type="molecule type" value="Genomic_DNA"/>
</dbReference>
<dbReference type="Proteomes" id="UP000053820">
    <property type="component" value="Unassembled WGS sequence"/>
</dbReference>
<organism evidence="3 4">
    <name type="scientific">Hydnomerulius pinastri MD-312</name>
    <dbReference type="NCBI Taxonomy" id="994086"/>
    <lineage>
        <taxon>Eukaryota</taxon>
        <taxon>Fungi</taxon>
        <taxon>Dikarya</taxon>
        <taxon>Basidiomycota</taxon>
        <taxon>Agaricomycotina</taxon>
        <taxon>Agaricomycetes</taxon>
        <taxon>Agaricomycetidae</taxon>
        <taxon>Boletales</taxon>
        <taxon>Boletales incertae sedis</taxon>
        <taxon>Leucogyrophana</taxon>
    </lineage>
</organism>
<sequence>MFKQKHSPSSPTYVPSTPKFTKLSLPEETGAGPSRPYTRADMRRPPTPAVVPTSSRANPTSGQPTHALKSILKGSNNSPPRECYDSESETMTSKKVPRCGVYGVPNVAPPGMRLVPMKPPAFDLHWQLLPYDQRRSRRRIRFDMAFPVGDICFSDQGYRTKLANSDLDKPAANGLMTKMLITFEKGPFSWEVDVKRAQGIRCRDVFEAIYDTFNEQLTLEEQRLVPRAERQSCHQALRLRCKLVPALAEVEYALGLKRVDVMQTQTIFLGLTQPKSGGDWVLNLGPPPLGL</sequence>